<dbReference type="PANTHER" id="PTHR12001">
    <property type="entry name" value="GERANYLGERANYL PYROPHOSPHATE SYNTHASE"/>
    <property type="match status" value="1"/>
</dbReference>
<dbReference type="GO" id="GO:0008299">
    <property type="term" value="P:isoprenoid biosynthetic process"/>
    <property type="evidence" value="ECO:0007669"/>
    <property type="project" value="InterPro"/>
</dbReference>
<dbReference type="CDD" id="cd00685">
    <property type="entry name" value="Trans_IPPS_HT"/>
    <property type="match status" value="1"/>
</dbReference>
<dbReference type="PANTHER" id="PTHR12001:SF85">
    <property type="entry name" value="SHORT CHAIN ISOPRENYL DIPHOSPHATE SYNTHASE"/>
    <property type="match status" value="1"/>
</dbReference>
<keyword evidence="5" id="KW-0460">Magnesium</keyword>
<dbReference type="Gene3D" id="1.10.600.10">
    <property type="entry name" value="Farnesyl Diphosphate Synthase"/>
    <property type="match status" value="1"/>
</dbReference>
<evidence type="ECO:0000313" key="8">
    <source>
        <dbReference type="Proteomes" id="UP000177698"/>
    </source>
</evidence>
<dbReference type="AlphaFoldDB" id="A0A1F7IEB3"/>
<gene>
    <name evidence="7" type="ORF">A2954_07505</name>
</gene>
<proteinExistence type="inferred from homology"/>
<evidence type="ECO:0000256" key="5">
    <source>
        <dbReference type="ARBA" id="ARBA00022842"/>
    </source>
</evidence>
<sequence length="347" mass="39328">MKDNLVLSYLENYSKKTIPLFNYFFNAKKNEARKIGANPYDLLKQFIKTAILGKKIRGALMVLGFEIAGGKKLEAIYDASLFIELMHSGLLIHDDVMDNTDLRRGHPSLHKQYSPEHLGKSMAINAGDLAFYLSWEKLMNSNFPTERLILAGKIYSEFLTRVIYGQILDIVPDNNKTISKTNILSKLRYKTAEYTGVFPLLVGAILGGMKDEKKLRLLKEYGLALGWAFQIQDDVLGLYGDKEKTGKPVGSDLKEGKKTLFVYYLLKHGNAKQKSFILSILGNKNVNSQDVNKAQKLFKEIGAYDYVIKLGWDYVKNGKKAVPAITSDKKLQKILTSFIVFMMERTR</sequence>
<organism evidence="7 8">
    <name type="scientific">Candidatus Roizmanbacteria bacterium RIFCSPLOWO2_01_FULL_37_12</name>
    <dbReference type="NCBI Taxonomy" id="1802056"/>
    <lineage>
        <taxon>Bacteria</taxon>
        <taxon>Candidatus Roizmaniibacteriota</taxon>
    </lineage>
</organism>
<evidence type="ECO:0008006" key="9">
    <source>
        <dbReference type="Google" id="ProtNLM"/>
    </source>
</evidence>
<dbReference type="EMBL" id="MGAG01000010">
    <property type="protein sequence ID" value="OGK41695.1"/>
    <property type="molecule type" value="Genomic_DNA"/>
</dbReference>
<dbReference type="SFLD" id="SFLDS00005">
    <property type="entry name" value="Isoprenoid_Synthase_Type_I"/>
    <property type="match status" value="1"/>
</dbReference>
<evidence type="ECO:0000256" key="1">
    <source>
        <dbReference type="ARBA" id="ARBA00001946"/>
    </source>
</evidence>
<comment type="similarity">
    <text evidence="2 6">Belongs to the FPP/GGPP synthase family.</text>
</comment>
<evidence type="ECO:0000256" key="2">
    <source>
        <dbReference type="ARBA" id="ARBA00006706"/>
    </source>
</evidence>
<dbReference type="InterPro" id="IPR008949">
    <property type="entry name" value="Isoprenoid_synthase_dom_sf"/>
</dbReference>
<dbReference type="InterPro" id="IPR000092">
    <property type="entry name" value="Polyprenyl_synt"/>
</dbReference>
<dbReference type="GO" id="GO:0004659">
    <property type="term" value="F:prenyltransferase activity"/>
    <property type="evidence" value="ECO:0007669"/>
    <property type="project" value="InterPro"/>
</dbReference>
<dbReference type="STRING" id="1802056.A2954_07505"/>
<protein>
    <recommendedName>
        <fullName evidence="9">Polyprenyl synthetase</fullName>
    </recommendedName>
</protein>
<keyword evidence="4" id="KW-0479">Metal-binding</keyword>
<dbReference type="SUPFAM" id="SSF48576">
    <property type="entry name" value="Terpenoid synthases"/>
    <property type="match status" value="1"/>
</dbReference>
<evidence type="ECO:0000256" key="6">
    <source>
        <dbReference type="RuleBase" id="RU004466"/>
    </source>
</evidence>
<dbReference type="Pfam" id="PF00348">
    <property type="entry name" value="polyprenyl_synt"/>
    <property type="match status" value="1"/>
</dbReference>
<evidence type="ECO:0000256" key="4">
    <source>
        <dbReference type="ARBA" id="ARBA00022723"/>
    </source>
</evidence>
<reference evidence="7 8" key="1">
    <citation type="journal article" date="2016" name="Nat. Commun.">
        <title>Thousands of microbial genomes shed light on interconnected biogeochemical processes in an aquifer system.</title>
        <authorList>
            <person name="Anantharaman K."/>
            <person name="Brown C.T."/>
            <person name="Hug L.A."/>
            <person name="Sharon I."/>
            <person name="Castelle C.J."/>
            <person name="Probst A.J."/>
            <person name="Thomas B.C."/>
            <person name="Singh A."/>
            <person name="Wilkins M.J."/>
            <person name="Karaoz U."/>
            <person name="Brodie E.L."/>
            <person name="Williams K.H."/>
            <person name="Hubbard S.S."/>
            <person name="Banfield J.F."/>
        </authorList>
    </citation>
    <scope>NUCLEOTIDE SEQUENCE [LARGE SCALE GENOMIC DNA]</scope>
</reference>
<evidence type="ECO:0000313" key="7">
    <source>
        <dbReference type="EMBL" id="OGK41695.1"/>
    </source>
</evidence>
<dbReference type="InterPro" id="IPR033749">
    <property type="entry name" value="Polyprenyl_synt_CS"/>
</dbReference>
<evidence type="ECO:0000256" key="3">
    <source>
        <dbReference type="ARBA" id="ARBA00022679"/>
    </source>
</evidence>
<accession>A0A1F7IEB3</accession>
<dbReference type="PROSITE" id="PS00723">
    <property type="entry name" value="POLYPRENYL_SYNTHASE_1"/>
    <property type="match status" value="1"/>
</dbReference>
<comment type="cofactor">
    <cofactor evidence="1">
        <name>Mg(2+)</name>
        <dbReference type="ChEBI" id="CHEBI:18420"/>
    </cofactor>
</comment>
<comment type="caution">
    <text evidence="7">The sequence shown here is derived from an EMBL/GenBank/DDBJ whole genome shotgun (WGS) entry which is preliminary data.</text>
</comment>
<dbReference type="Proteomes" id="UP000177698">
    <property type="component" value="Unassembled WGS sequence"/>
</dbReference>
<dbReference type="GO" id="GO:0046872">
    <property type="term" value="F:metal ion binding"/>
    <property type="evidence" value="ECO:0007669"/>
    <property type="project" value="UniProtKB-KW"/>
</dbReference>
<keyword evidence="3 6" id="KW-0808">Transferase</keyword>
<dbReference type="PROSITE" id="PS00444">
    <property type="entry name" value="POLYPRENYL_SYNTHASE_2"/>
    <property type="match status" value="1"/>
</dbReference>
<name>A0A1F7IEB3_9BACT</name>